<evidence type="ECO:0000256" key="6">
    <source>
        <dbReference type="ARBA" id="ARBA00023136"/>
    </source>
</evidence>
<feature type="transmembrane region" description="Helical" evidence="7">
    <location>
        <begin position="59"/>
        <end position="79"/>
    </location>
</feature>
<evidence type="ECO:0000256" key="4">
    <source>
        <dbReference type="ARBA" id="ARBA00022989"/>
    </source>
</evidence>
<feature type="transmembrane region" description="Helical" evidence="7">
    <location>
        <begin position="151"/>
        <end position="175"/>
    </location>
</feature>
<dbReference type="GO" id="GO:0016020">
    <property type="term" value="C:membrane"/>
    <property type="evidence" value="ECO:0007669"/>
    <property type="project" value="UniProtKB-SubCell"/>
</dbReference>
<evidence type="ECO:0000256" key="3">
    <source>
        <dbReference type="ARBA" id="ARBA00022692"/>
    </source>
</evidence>
<dbReference type="Gene3D" id="1.20.1250.20">
    <property type="entry name" value="MFS general substrate transporter like domains"/>
    <property type="match status" value="2"/>
</dbReference>
<name>A0A0F6SGW5_9BACT</name>
<feature type="transmembrane region" description="Helical" evidence="7">
    <location>
        <begin position="111"/>
        <end position="130"/>
    </location>
</feature>
<evidence type="ECO:0000313" key="9">
    <source>
        <dbReference type="EMBL" id="AKF09404.1"/>
    </source>
</evidence>
<evidence type="ECO:0000313" key="10">
    <source>
        <dbReference type="Proteomes" id="UP000034883"/>
    </source>
</evidence>
<comment type="subcellular location">
    <subcellularLocation>
        <location evidence="1">Membrane</location>
        <topology evidence="1">Multi-pass membrane protein</topology>
    </subcellularLocation>
</comment>
<evidence type="ECO:0000259" key="8">
    <source>
        <dbReference type="PROSITE" id="PS50850"/>
    </source>
</evidence>
<keyword evidence="4 7" id="KW-1133">Transmembrane helix</keyword>
<keyword evidence="3 7" id="KW-0812">Transmembrane</keyword>
<protein>
    <submittedName>
        <fullName evidence="9">Nitrate/nitrite transporter</fullName>
    </submittedName>
</protein>
<keyword evidence="5" id="KW-0534">Nitrate assimilation</keyword>
<evidence type="ECO:0000256" key="1">
    <source>
        <dbReference type="ARBA" id="ARBA00004141"/>
    </source>
</evidence>
<comment type="similarity">
    <text evidence="2">Belongs to the major facilitator superfamily. Nitrate/nitrite porter (TC 2.A.1.8) family.</text>
</comment>
<dbReference type="GO" id="GO:0015112">
    <property type="term" value="F:nitrate transmembrane transporter activity"/>
    <property type="evidence" value="ECO:0007669"/>
    <property type="project" value="InterPro"/>
</dbReference>
<gene>
    <name evidence="9" type="ORF">DB32_006553</name>
</gene>
<dbReference type="EMBL" id="CP011125">
    <property type="protein sequence ID" value="AKF09404.1"/>
    <property type="molecule type" value="Genomic_DNA"/>
</dbReference>
<keyword evidence="6 7" id="KW-0472">Membrane</keyword>
<evidence type="ECO:0000256" key="5">
    <source>
        <dbReference type="ARBA" id="ARBA00023063"/>
    </source>
</evidence>
<dbReference type="InterPro" id="IPR020846">
    <property type="entry name" value="MFS_dom"/>
</dbReference>
<dbReference type="GO" id="GO:0042128">
    <property type="term" value="P:nitrate assimilation"/>
    <property type="evidence" value="ECO:0007669"/>
    <property type="project" value="UniProtKB-KW"/>
</dbReference>
<feature type="domain" description="Major facilitator superfamily (MFS) profile" evidence="8">
    <location>
        <begin position="21"/>
        <end position="420"/>
    </location>
</feature>
<dbReference type="InterPro" id="IPR044772">
    <property type="entry name" value="NO3_transporter"/>
</dbReference>
<feature type="transmembrane region" description="Helical" evidence="7">
    <location>
        <begin position="266"/>
        <end position="287"/>
    </location>
</feature>
<dbReference type="Pfam" id="PF07690">
    <property type="entry name" value="MFS_1"/>
    <property type="match status" value="1"/>
</dbReference>
<feature type="transmembrane region" description="Helical" evidence="7">
    <location>
        <begin position="395"/>
        <end position="417"/>
    </location>
</feature>
<accession>A0A0F6SGW5</accession>
<feature type="transmembrane region" description="Helical" evidence="7">
    <location>
        <begin position="88"/>
        <end position="105"/>
    </location>
</feature>
<dbReference type="SUPFAM" id="SSF103473">
    <property type="entry name" value="MFS general substrate transporter"/>
    <property type="match status" value="1"/>
</dbReference>
<dbReference type="Proteomes" id="UP000034883">
    <property type="component" value="Chromosome"/>
</dbReference>
<evidence type="ECO:0000256" key="2">
    <source>
        <dbReference type="ARBA" id="ARBA00008432"/>
    </source>
</evidence>
<feature type="transmembrane region" description="Helical" evidence="7">
    <location>
        <begin position="237"/>
        <end position="254"/>
    </location>
</feature>
<dbReference type="PANTHER" id="PTHR23515">
    <property type="entry name" value="HIGH-AFFINITY NITRATE TRANSPORTER 2.3"/>
    <property type="match status" value="1"/>
</dbReference>
<feature type="transmembrane region" description="Helical" evidence="7">
    <location>
        <begin position="308"/>
        <end position="328"/>
    </location>
</feature>
<dbReference type="KEGG" id="samy:DB32_006553"/>
<dbReference type="InterPro" id="IPR036259">
    <property type="entry name" value="MFS_trans_sf"/>
</dbReference>
<sequence length="440" mass="45426">MSTGPATALRLRDLSSPPMRAFHITWIAFFLCFFAWFATAPLLPLAREALALTQAQMDALLVASLATTIVARPVVGWICDRVGPRRTYTVLLVVAAVPLLCMPLVDRYEILLALRLLNGLAGASFVVTSVHTARMFAPNCVGTASATAAGWGNLGGGVAHLAMPALLGMVIALGADEAWGWRYATVIPGVALLAWSFVYFAFTQDLPEGDQLALAREGKYVRPPPKALLSVARDPRVWLLALQYGACFGVEIALENAATLYFRDRFALGLAAAGAVAGCFGGVNIFARALGGWLGDRAGSRGGVRGRLGLLAIVLVVEGAALVLLSTLDGVESAVVVFVSIGLFVAMGAGATYAAVPLLHPKTMGAVSGWVGAGGNLGAVAAAVALGSGRMLDGSAFLTIGVGTIALAALTPIVIAIESNATVPESEPVPLPLPADDVAE</sequence>
<dbReference type="RefSeq" id="WP_075098076.1">
    <property type="nucleotide sequence ID" value="NZ_CP011125.1"/>
</dbReference>
<feature type="transmembrane region" description="Helical" evidence="7">
    <location>
        <begin position="21"/>
        <end position="39"/>
    </location>
</feature>
<reference evidence="9 10" key="1">
    <citation type="submission" date="2015-03" db="EMBL/GenBank/DDBJ databases">
        <title>Genome assembly of Sandaracinus amylolyticus DSM 53668.</title>
        <authorList>
            <person name="Sharma G."/>
            <person name="Subramanian S."/>
        </authorList>
    </citation>
    <scope>NUCLEOTIDE SEQUENCE [LARGE SCALE GENOMIC DNA]</scope>
    <source>
        <strain evidence="9 10">DSM 53668</strain>
    </source>
</reference>
<dbReference type="InterPro" id="IPR011701">
    <property type="entry name" value="MFS"/>
</dbReference>
<keyword evidence="10" id="KW-1185">Reference proteome</keyword>
<dbReference type="PROSITE" id="PS50850">
    <property type="entry name" value="MFS"/>
    <property type="match status" value="1"/>
</dbReference>
<evidence type="ECO:0000256" key="7">
    <source>
        <dbReference type="SAM" id="Phobius"/>
    </source>
</evidence>
<proteinExistence type="inferred from homology"/>
<dbReference type="AlphaFoldDB" id="A0A0F6SGW5"/>
<dbReference type="STRING" id="927083.DB32_006553"/>
<organism evidence="9 10">
    <name type="scientific">Sandaracinus amylolyticus</name>
    <dbReference type="NCBI Taxonomy" id="927083"/>
    <lineage>
        <taxon>Bacteria</taxon>
        <taxon>Pseudomonadati</taxon>
        <taxon>Myxococcota</taxon>
        <taxon>Polyangia</taxon>
        <taxon>Polyangiales</taxon>
        <taxon>Sandaracinaceae</taxon>
        <taxon>Sandaracinus</taxon>
    </lineage>
</organism>
<feature type="transmembrane region" description="Helical" evidence="7">
    <location>
        <begin position="334"/>
        <end position="356"/>
    </location>
</feature>
<feature type="transmembrane region" description="Helical" evidence="7">
    <location>
        <begin position="368"/>
        <end position="389"/>
    </location>
</feature>
<feature type="transmembrane region" description="Helical" evidence="7">
    <location>
        <begin position="181"/>
        <end position="202"/>
    </location>
</feature>